<dbReference type="Gene3D" id="3.30.70.2460">
    <property type="entry name" value="Rad4, beta-hairpin domain BHD3"/>
    <property type="match status" value="1"/>
</dbReference>
<accession>A0AAW2FBK0</accession>
<dbReference type="InterPro" id="IPR018326">
    <property type="entry name" value="Rad4_beta-hairpin_dom1"/>
</dbReference>
<feature type="region of interest" description="Disordered" evidence="7">
    <location>
        <begin position="863"/>
        <end position="886"/>
    </location>
</feature>
<feature type="compositionally biased region" description="Basic and acidic residues" evidence="7">
    <location>
        <begin position="84"/>
        <end position="103"/>
    </location>
</feature>
<dbReference type="GO" id="GO:0003684">
    <property type="term" value="F:damaged DNA binding"/>
    <property type="evidence" value="ECO:0007669"/>
    <property type="project" value="InterPro"/>
</dbReference>
<dbReference type="InterPro" id="IPR036985">
    <property type="entry name" value="Transglutaminase-like_sf"/>
</dbReference>
<dbReference type="PANTHER" id="PTHR12135:SF0">
    <property type="entry name" value="DNA REPAIR PROTEIN COMPLEMENTING XP-C CELLS"/>
    <property type="match status" value="1"/>
</dbReference>
<feature type="compositionally biased region" description="Basic and acidic residues" evidence="7">
    <location>
        <begin position="344"/>
        <end position="363"/>
    </location>
</feature>
<evidence type="ECO:0000256" key="2">
    <source>
        <dbReference type="ARBA" id="ARBA00009525"/>
    </source>
</evidence>
<reference evidence="11 12" key="1">
    <citation type="submission" date="2023-03" db="EMBL/GenBank/DDBJ databases">
        <title>High recombination rates correlate with genetic variation in Cardiocondyla obscurior ants.</title>
        <authorList>
            <person name="Errbii M."/>
        </authorList>
    </citation>
    <scope>NUCLEOTIDE SEQUENCE [LARGE SCALE GENOMIC DNA]</scope>
    <source>
        <strain evidence="11">Alpha-2009</strain>
        <tissue evidence="11">Whole body</tissue>
    </source>
</reference>
<feature type="compositionally biased region" description="Low complexity" evidence="7">
    <location>
        <begin position="364"/>
        <end position="375"/>
    </location>
</feature>
<dbReference type="GO" id="GO:0071942">
    <property type="term" value="C:XPC complex"/>
    <property type="evidence" value="ECO:0007669"/>
    <property type="project" value="TreeGrafter"/>
</dbReference>
<dbReference type="Gene3D" id="2.20.20.110">
    <property type="entry name" value="Rad4, beta-hairpin domain BHD1"/>
    <property type="match status" value="1"/>
</dbReference>
<dbReference type="InterPro" id="IPR018026">
    <property type="entry name" value="DNA_repair_Rad4-like"/>
</dbReference>
<feature type="compositionally biased region" description="Basic and acidic residues" evidence="7">
    <location>
        <begin position="499"/>
        <end position="519"/>
    </location>
</feature>
<keyword evidence="4" id="KW-0238">DNA-binding</keyword>
<feature type="compositionally biased region" description="Basic and acidic residues" evidence="7">
    <location>
        <begin position="137"/>
        <end position="149"/>
    </location>
</feature>
<feature type="region of interest" description="Disordered" evidence="7">
    <location>
        <begin position="82"/>
        <end position="149"/>
    </location>
</feature>
<comment type="similarity">
    <text evidence="2">Belongs to the XPC family.</text>
</comment>
<dbReference type="FunFam" id="3.30.70.2460:FF:000001">
    <property type="entry name" value="DNA repair protein Rad4 family"/>
    <property type="match status" value="1"/>
</dbReference>
<dbReference type="Pfam" id="PF10403">
    <property type="entry name" value="BHD_1"/>
    <property type="match status" value="1"/>
</dbReference>
<organism evidence="11 12">
    <name type="scientific">Cardiocondyla obscurior</name>
    <dbReference type="NCBI Taxonomy" id="286306"/>
    <lineage>
        <taxon>Eukaryota</taxon>
        <taxon>Metazoa</taxon>
        <taxon>Ecdysozoa</taxon>
        <taxon>Arthropoda</taxon>
        <taxon>Hexapoda</taxon>
        <taxon>Insecta</taxon>
        <taxon>Pterygota</taxon>
        <taxon>Neoptera</taxon>
        <taxon>Endopterygota</taxon>
        <taxon>Hymenoptera</taxon>
        <taxon>Apocrita</taxon>
        <taxon>Aculeata</taxon>
        <taxon>Formicoidea</taxon>
        <taxon>Formicidae</taxon>
        <taxon>Myrmicinae</taxon>
        <taxon>Cardiocondyla</taxon>
    </lineage>
</organism>
<evidence type="ECO:0000259" key="9">
    <source>
        <dbReference type="SMART" id="SM01031"/>
    </source>
</evidence>
<dbReference type="AlphaFoldDB" id="A0AAW2FBK0"/>
<evidence type="ECO:0000256" key="5">
    <source>
        <dbReference type="ARBA" id="ARBA00023204"/>
    </source>
</evidence>
<dbReference type="InterPro" id="IPR038765">
    <property type="entry name" value="Papain-like_cys_pep_sf"/>
</dbReference>
<evidence type="ECO:0000256" key="4">
    <source>
        <dbReference type="ARBA" id="ARBA00023125"/>
    </source>
</evidence>
<comment type="subcellular location">
    <subcellularLocation>
        <location evidence="1">Nucleus</location>
    </subcellularLocation>
</comment>
<evidence type="ECO:0000259" key="8">
    <source>
        <dbReference type="SMART" id="SM01030"/>
    </source>
</evidence>
<dbReference type="Pfam" id="PF03835">
    <property type="entry name" value="Rad4"/>
    <property type="match status" value="1"/>
</dbReference>
<dbReference type="InterPro" id="IPR018328">
    <property type="entry name" value="Rad4_beta-hairpin_dom3"/>
</dbReference>
<dbReference type="EMBL" id="JADYXP020000013">
    <property type="protein sequence ID" value="KAL0111899.1"/>
    <property type="molecule type" value="Genomic_DNA"/>
</dbReference>
<dbReference type="Gene3D" id="3.10.620.30">
    <property type="match status" value="1"/>
</dbReference>
<feature type="compositionally biased region" description="Polar residues" evidence="7">
    <location>
        <begin position="442"/>
        <end position="460"/>
    </location>
</feature>
<dbReference type="SMART" id="SM01030">
    <property type="entry name" value="BHD_1"/>
    <property type="match status" value="1"/>
</dbReference>
<dbReference type="SMART" id="SM01032">
    <property type="entry name" value="BHD_3"/>
    <property type="match status" value="1"/>
</dbReference>
<keyword evidence="6" id="KW-0539">Nucleus</keyword>
<proteinExistence type="inferred from homology"/>
<comment type="caution">
    <text evidence="11">The sequence shown here is derived from an EMBL/GenBank/DDBJ whole genome shotgun (WGS) entry which is preliminary data.</text>
</comment>
<dbReference type="InterPro" id="IPR042488">
    <property type="entry name" value="Rad4_BHD3_sf"/>
</dbReference>
<feature type="compositionally biased region" description="Basic residues" evidence="7">
    <location>
        <begin position="486"/>
        <end position="498"/>
    </location>
</feature>
<feature type="domain" description="Rad4 beta-hairpin" evidence="8">
    <location>
        <begin position="627"/>
        <end position="680"/>
    </location>
</feature>
<evidence type="ECO:0000313" key="12">
    <source>
        <dbReference type="Proteomes" id="UP001430953"/>
    </source>
</evidence>
<dbReference type="GO" id="GO:0005737">
    <property type="term" value="C:cytoplasm"/>
    <property type="evidence" value="ECO:0007669"/>
    <property type="project" value="TreeGrafter"/>
</dbReference>
<evidence type="ECO:0000256" key="6">
    <source>
        <dbReference type="ARBA" id="ARBA00023242"/>
    </source>
</evidence>
<feature type="domain" description="Rad4 beta-hairpin" evidence="10">
    <location>
        <begin position="745"/>
        <end position="819"/>
    </location>
</feature>
<keyword evidence="5" id="KW-0234">DNA repair</keyword>
<evidence type="ECO:0000313" key="11">
    <source>
        <dbReference type="EMBL" id="KAL0111899.1"/>
    </source>
</evidence>
<dbReference type="Proteomes" id="UP001430953">
    <property type="component" value="Unassembled WGS sequence"/>
</dbReference>
<dbReference type="SUPFAM" id="SSF54001">
    <property type="entry name" value="Cysteine proteinases"/>
    <property type="match status" value="1"/>
</dbReference>
<feature type="region of interest" description="Disordered" evidence="7">
    <location>
        <begin position="395"/>
        <end position="519"/>
    </location>
</feature>
<feature type="region of interest" description="Disordered" evidence="7">
    <location>
        <begin position="344"/>
        <end position="382"/>
    </location>
</feature>
<evidence type="ECO:0000256" key="3">
    <source>
        <dbReference type="ARBA" id="ARBA00022763"/>
    </source>
</evidence>
<dbReference type="GO" id="GO:0006298">
    <property type="term" value="P:mismatch repair"/>
    <property type="evidence" value="ECO:0007669"/>
    <property type="project" value="TreeGrafter"/>
</dbReference>
<dbReference type="Pfam" id="PF10405">
    <property type="entry name" value="BHD_3"/>
    <property type="match status" value="1"/>
</dbReference>
<dbReference type="InterPro" id="IPR018327">
    <property type="entry name" value="BHD_2"/>
</dbReference>
<dbReference type="GO" id="GO:0006289">
    <property type="term" value="P:nucleotide-excision repair"/>
    <property type="evidence" value="ECO:0007669"/>
    <property type="project" value="InterPro"/>
</dbReference>
<protein>
    <submittedName>
        <fullName evidence="11">Uncharacterized protein</fullName>
    </submittedName>
</protein>
<evidence type="ECO:0000256" key="7">
    <source>
        <dbReference type="SAM" id="MobiDB-lite"/>
    </source>
</evidence>
<dbReference type="GO" id="GO:0000111">
    <property type="term" value="C:nucleotide-excision repair factor 2 complex"/>
    <property type="evidence" value="ECO:0007669"/>
    <property type="project" value="TreeGrafter"/>
</dbReference>
<sequence length="886" mass="101202">MDDSDDDSSDSSNDFAGITPKDELTASFFSIKPVAKPNLVSHDSEDESSDDESFAAVPGNNQIELFSEVVKNLKASQFTCNVDENDKQHFSKSDKQTDKDGKAERKKKNISDEINDVLLQGESGSHEFDGNDDDTNNEVKEEEDVKRPEDYTIPQEGIKITLPGTSVIFKKKPGNKRESDLAALLRKKLKANQVIIEKVSRLCWLAYGFHLNCQANDPEIMSMLVSLMWSKNYPKDGYNLEYLRRFTIWFKNMFTMESADNEVTIDKETLLKRIAERKVYNYRELIILYVAIMRGIGLQCRLIVSLNPPLVKSFTDLLPKNSTTKKDSDVKVETKKIIKATATSKEDKKNVKSKKNDKSRKSDNIIQNNEAARQNANEEAKKKAAEILRSKYSYDKKSKDKVKSSPSKQETFTSKNLEAASTSSKNVEPSPRRLRSYKAHNVPSTSTKQQNATNIIAENNISKERNSKRHSQSDNLSSEEESSSNTKKKRNSKSKTRANTKEINKDKNPVSTDDEKSDDKLKKRQNVWVEVYVESKANWICINVIDGSVDCIAETYKKATKPVLYVIAYNSEGLIKDVTRRYCPQWLSVTRKQRIDEKWWMQTLNYWQERETAMSKQEDELLLQKELEQPLPKTVSECKGHPLYVLVRHLLKYEALYPPDCVPLGHLKTGEAIYSRYCVHTLCSRETWLKKAKVVKPKQDAYKIVKALPKYDKLSGMKLKDTALELFGEWQTTDYDPPEAKNGIVPRNEYGNVDLFKKCMLPKGTVHINLPGLNRIARKLNIDCATAVVGFNFGCMGAVPALEGYVVCAEYEDTLREAWETEQIESAKRTAEKARKKIYGNWRKLIRGLLIKEKLSQKYDFKENSTTSQLNKRSKPQKGVVKKSKV</sequence>
<dbReference type="InterPro" id="IPR018325">
    <property type="entry name" value="Rad4/PNGase_transGLS-fold"/>
</dbReference>
<feature type="compositionally biased region" description="Basic residues" evidence="7">
    <location>
        <begin position="872"/>
        <end position="886"/>
    </location>
</feature>
<dbReference type="InterPro" id="IPR004583">
    <property type="entry name" value="DNA_repair_Rad4"/>
</dbReference>
<keyword evidence="3" id="KW-0227">DNA damage</keyword>
<evidence type="ECO:0000259" key="10">
    <source>
        <dbReference type="SMART" id="SM01032"/>
    </source>
</evidence>
<dbReference type="GO" id="GO:0003697">
    <property type="term" value="F:single-stranded DNA binding"/>
    <property type="evidence" value="ECO:0007669"/>
    <property type="project" value="TreeGrafter"/>
</dbReference>
<dbReference type="NCBIfam" id="TIGR00605">
    <property type="entry name" value="rad4"/>
    <property type="match status" value="1"/>
</dbReference>
<feature type="compositionally biased region" description="Polar residues" evidence="7">
    <location>
        <begin position="409"/>
        <end position="427"/>
    </location>
</feature>
<name>A0AAW2FBK0_9HYME</name>
<dbReference type="PANTHER" id="PTHR12135">
    <property type="entry name" value="DNA REPAIR PROTEIN XP-C / RAD4"/>
    <property type="match status" value="1"/>
</dbReference>
<feature type="domain" description="Rad4 beta-hairpin" evidence="9">
    <location>
        <begin position="682"/>
        <end position="738"/>
    </location>
</feature>
<dbReference type="Gene3D" id="3.90.260.10">
    <property type="entry name" value="Transglutaminase-like"/>
    <property type="match status" value="1"/>
</dbReference>
<keyword evidence="12" id="KW-1185">Reference proteome</keyword>
<dbReference type="SMART" id="SM01031">
    <property type="entry name" value="BHD_2"/>
    <property type="match status" value="1"/>
</dbReference>
<evidence type="ECO:0000256" key="1">
    <source>
        <dbReference type="ARBA" id="ARBA00004123"/>
    </source>
</evidence>
<gene>
    <name evidence="11" type="ORF">PUN28_013245</name>
</gene>